<keyword evidence="6 7" id="KW-0472">Membrane</keyword>
<organism evidence="13 14">
    <name type="scientific">Alkalicoccus halolimnae</name>
    <dbReference type="NCBI Taxonomy" id="1667239"/>
    <lineage>
        <taxon>Bacteria</taxon>
        <taxon>Bacillati</taxon>
        <taxon>Bacillota</taxon>
        <taxon>Bacilli</taxon>
        <taxon>Bacillales</taxon>
        <taxon>Bacillaceae</taxon>
        <taxon>Alkalicoccus</taxon>
    </lineage>
</organism>
<dbReference type="AlphaFoldDB" id="A0A5C7FHU3"/>
<dbReference type="EC" id="2.7.8.-" evidence="13"/>
<evidence type="ECO:0000256" key="9">
    <source>
        <dbReference type="PIRSR" id="PIRSR005091-2"/>
    </source>
</evidence>
<evidence type="ECO:0000256" key="10">
    <source>
        <dbReference type="PIRSR" id="PIRSR005091-3"/>
    </source>
</evidence>
<feature type="transmembrane region" description="Helical" evidence="11">
    <location>
        <begin position="117"/>
        <end position="136"/>
    </location>
</feature>
<dbReference type="EMBL" id="CP144914">
    <property type="protein sequence ID" value="WWD79866.1"/>
    <property type="molecule type" value="Genomic_DNA"/>
</dbReference>
<feature type="binding site" evidence="10">
    <location>
        <position position="254"/>
    </location>
    <ligand>
        <name>Mn(2+)</name>
        <dbReference type="ChEBI" id="CHEBI:29035"/>
    </ligand>
</feature>
<dbReference type="KEGG" id="ahal:FTX54_015950"/>
<gene>
    <name evidence="13" type="ORF">FTX54_015950</name>
</gene>
<feature type="binding site" evidence="10">
    <location>
        <position position="296"/>
    </location>
    <ligand>
        <name>Mn(2+)</name>
        <dbReference type="ChEBI" id="CHEBI:29035"/>
    </ligand>
</feature>
<evidence type="ECO:0000256" key="1">
    <source>
        <dbReference type="ARBA" id="ARBA00004651"/>
    </source>
</evidence>
<evidence type="ECO:0000256" key="3">
    <source>
        <dbReference type="ARBA" id="ARBA00022475"/>
    </source>
</evidence>
<dbReference type="Proteomes" id="UP000321816">
    <property type="component" value="Chromosome"/>
</dbReference>
<evidence type="ECO:0000256" key="6">
    <source>
        <dbReference type="ARBA" id="ARBA00023136"/>
    </source>
</evidence>
<evidence type="ECO:0000313" key="14">
    <source>
        <dbReference type="Proteomes" id="UP000321816"/>
    </source>
</evidence>
<evidence type="ECO:0000256" key="11">
    <source>
        <dbReference type="SAM" id="Phobius"/>
    </source>
</evidence>
<feature type="transmembrane region" description="Helical" evidence="11">
    <location>
        <begin position="68"/>
        <end position="88"/>
    </location>
</feature>
<evidence type="ECO:0000256" key="7">
    <source>
        <dbReference type="PIRNR" id="PIRNR005091"/>
    </source>
</evidence>
<evidence type="ECO:0000256" key="4">
    <source>
        <dbReference type="ARBA" id="ARBA00022692"/>
    </source>
</evidence>
<feature type="binding site" evidence="10">
    <location>
        <position position="471"/>
    </location>
    <ligand>
        <name>Mn(2+)</name>
        <dbReference type="ChEBI" id="CHEBI:29035"/>
    </ligand>
</feature>
<feature type="transmembrane region" description="Helical" evidence="11">
    <location>
        <begin position="156"/>
        <end position="174"/>
    </location>
</feature>
<keyword evidence="3 7" id="KW-1003">Cell membrane</keyword>
<accession>A0A5C7FHU3</accession>
<comment type="similarity">
    <text evidence="2 7">Belongs to the LTA synthase family.</text>
</comment>
<dbReference type="SUPFAM" id="SSF53649">
    <property type="entry name" value="Alkaline phosphatase-like"/>
    <property type="match status" value="1"/>
</dbReference>
<dbReference type="InterPro" id="IPR000917">
    <property type="entry name" value="Sulfatase_N"/>
</dbReference>
<dbReference type="InterPro" id="IPR050448">
    <property type="entry name" value="OpgB/LTA_synthase_biosynth"/>
</dbReference>
<dbReference type="OrthoDB" id="5901192at2"/>
<feature type="domain" description="Sulfatase N-terminal" evidence="12">
    <location>
        <begin position="246"/>
        <end position="536"/>
    </location>
</feature>
<evidence type="ECO:0000256" key="5">
    <source>
        <dbReference type="ARBA" id="ARBA00022989"/>
    </source>
</evidence>
<feature type="binding site" evidence="10">
    <location>
        <position position="470"/>
    </location>
    <ligand>
        <name>Mn(2+)</name>
        <dbReference type="ChEBI" id="CHEBI:29035"/>
    </ligand>
</feature>
<evidence type="ECO:0000256" key="2">
    <source>
        <dbReference type="ARBA" id="ARBA00009983"/>
    </source>
</evidence>
<evidence type="ECO:0000313" key="13">
    <source>
        <dbReference type="EMBL" id="WWD79866.1"/>
    </source>
</evidence>
<keyword evidence="9" id="KW-0464">Manganese</keyword>
<dbReference type="PANTHER" id="PTHR47371:SF1">
    <property type="entry name" value="LIPOTEICHOIC ACID SYNTHASE-LIKE YQGS"/>
    <property type="match status" value="1"/>
</dbReference>
<dbReference type="GO" id="GO:0005886">
    <property type="term" value="C:plasma membrane"/>
    <property type="evidence" value="ECO:0007669"/>
    <property type="project" value="UniProtKB-SubCell"/>
</dbReference>
<feature type="transmembrane region" description="Helical" evidence="11">
    <location>
        <begin position="40"/>
        <end position="61"/>
    </location>
</feature>
<keyword evidence="9" id="KW-0479">Metal-binding</keyword>
<protein>
    <submittedName>
        <fullName evidence="13">LTA synthase family protein</fullName>
        <ecNumber evidence="13">2.7.8.-</ecNumber>
    </submittedName>
</protein>
<dbReference type="InterPro" id="IPR012160">
    <property type="entry name" value="LtaS-like"/>
</dbReference>
<sequence>MRDFLSRHRFMLFCLTVLWIKTVVVSFLTFDLVMNHWSEMVIFIINPLAFLLLIFGAGLLLKPSWQRPYFFIISAVLSTILYSNTVYYREFADIITLPMLVMSGNAGDLTTSVFELIQWWDIVFFLDLVFIGYFAVKKPEVLSVKKEKFWTSKLTYAWIATVAVSIILVSQVEVEEPEAPAHSFDRENLVKSLGIYNFYFYDVYLHFTTGAQSAFAEREDLDDIKQHLETYQIDPNADYFAEAEGKNVVVLSLESFETFVIGETINGDEITPFLNDLIEDSFYFDNIYDQAGQGKTSDTEFMVNNSLYPLGRGAVFHTHPENELTPLPRALGEKGYYNAAFHANVDTFYNRGEVYPHLGYDHYYDIDAYDISDENSVGWGLKDIEFMEQSMDYFEEIPQPFYSTMLTLTNHFPYELDEEDTYVDEADTESDIVNRYFPTVRYTDEAVRVLFDEFKEAGMYEDTIFVIYGDHYGLAESHYEELEEFLESPIGPYETVKLDRIPVIIHAPGMEDQAETISTVGGHIDIMPTLVNLLGMNQEEHVMFGSDLLSEDRDDFAVLRSGNVVTDEVVFTGEFCFDAESGEELNMEACLEAAERGEDELYYSDQIIYGDLLRFFEAG</sequence>
<dbReference type="Gene3D" id="3.30.1120.170">
    <property type="match status" value="1"/>
</dbReference>
<dbReference type="RefSeq" id="WP_147802669.1">
    <property type="nucleotide sequence ID" value="NZ_CP144914.1"/>
</dbReference>
<keyword evidence="4 11" id="KW-0812">Transmembrane</keyword>
<proteinExistence type="inferred from homology"/>
<dbReference type="InterPro" id="IPR017850">
    <property type="entry name" value="Alkaline_phosphatase_core_sf"/>
</dbReference>
<dbReference type="GO" id="GO:0016740">
    <property type="term" value="F:transferase activity"/>
    <property type="evidence" value="ECO:0007669"/>
    <property type="project" value="UniProtKB-KW"/>
</dbReference>
<dbReference type="PIRSF" id="PIRSF005091">
    <property type="entry name" value="Mmb_sulf_HI1246"/>
    <property type="match status" value="1"/>
</dbReference>
<feature type="transmembrane region" description="Helical" evidence="11">
    <location>
        <begin position="12"/>
        <end position="34"/>
    </location>
</feature>
<feature type="active site" evidence="8">
    <location>
        <position position="296"/>
    </location>
</feature>
<evidence type="ECO:0000256" key="8">
    <source>
        <dbReference type="PIRSR" id="PIRSR005091-1"/>
    </source>
</evidence>
<reference evidence="13 14" key="1">
    <citation type="submission" date="2024-01" db="EMBL/GenBank/DDBJ databases">
        <title>Complete Genome Sequence of Alkalicoccus halolimnae BZ-SZ-XJ29T, a Moderately Halophilic Bacterium Isolated from a Salt Lake.</title>
        <authorList>
            <person name="Zhao B."/>
        </authorList>
    </citation>
    <scope>NUCLEOTIDE SEQUENCE [LARGE SCALE GENOMIC DNA]</scope>
    <source>
        <strain evidence="13 14">BZ-SZ-XJ29</strain>
    </source>
</reference>
<keyword evidence="5 11" id="KW-1133">Transmembrane helix</keyword>
<name>A0A5C7FHU3_9BACI</name>
<keyword evidence="14" id="KW-1185">Reference proteome</keyword>
<dbReference type="Pfam" id="PF00884">
    <property type="entry name" value="Sulfatase"/>
    <property type="match status" value="1"/>
</dbReference>
<dbReference type="PANTHER" id="PTHR47371">
    <property type="entry name" value="LIPOTEICHOIC ACID SYNTHASE"/>
    <property type="match status" value="1"/>
</dbReference>
<evidence type="ECO:0000259" key="12">
    <source>
        <dbReference type="Pfam" id="PF00884"/>
    </source>
</evidence>
<dbReference type="GO" id="GO:0046872">
    <property type="term" value="F:metal ion binding"/>
    <property type="evidence" value="ECO:0007669"/>
    <property type="project" value="UniProtKB-KW"/>
</dbReference>
<feature type="binding site" evidence="9">
    <location>
        <position position="411"/>
    </location>
    <ligand>
        <name>substrate</name>
    </ligand>
</feature>
<dbReference type="Gene3D" id="3.40.720.10">
    <property type="entry name" value="Alkaline Phosphatase, subunit A"/>
    <property type="match status" value="1"/>
</dbReference>
<keyword evidence="13" id="KW-0808">Transferase</keyword>
<dbReference type="CDD" id="cd16015">
    <property type="entry name" value="LTA_synthase"/>
    <property type="match status" value="1"/>
</dbReference>
<comment type="subcellular location">
    <subcellularLocation>
        <location evidence="1">Cell membrane</location>
        <topology evidence="1">Multi-pass membrane protein</topology>
    </subcellularLocation>
</comment>